<sequence>MADLSLRQDTEIQGDIVAGFKKDHMTLLLLQFGDAQAARSWLEKITPRIATTKAVAGFNEDYSQARQASGGDDPATLRATWLGLSFTYPGLQFLTGQPDLLKDRARTGDTLQAFIQGPADPGRSMVLGDTDDNDPKHWVFGCATKPTVHAVLTVASDTENGLAGALEEQKAAASQAGAVVVYEQKGAALPGEKKGKEHFGFKDGVSEPEVEGFDEPDPDRFTGEGPDKVFYSKKHPGTRILPAGEFVVGKKLTAAHNRATAAVETVPDWMHDGSFQVVRRLEQDVAGWWAQVDAQLRRLKDLKAVPEDTTRDWFAARLVGRWRDGSPVCKHPDRPGGTAAGSDNDFKYLGDPDDPDGLITPLFSHLRKTNPRAGLVAGTPVDESFIDARRIIRRGAPYGQPFDPTSSDELNGPDAERGLLFVCYQSDLVAQFEFIQVNWINDPDFPPGRKPEPGPDPLVSGQLATVNDGRTSWEGTSPAGERQTTVLDFRPFVHTRGALYCFTPSITTLRRLAQGRLTGELEEETGHRPVAQDLPVDCVLPLPDAPGRYWTFQQGTIRLIGTGDTEVRRLTTGTVDDRTGVVVKDVGPYSSWPALKGVTRIDTVLPVFDEQRVDGKSAYWVFHTVGGNQFYRYVTIGAAEPYASRLEADDQPVSRWRSFGGATPVTHVDAFLPVPDQRPAGDGSFWYWMFHNTPVGQRYRLISIGRSGNAHPDRLQRDDRQLSQWRSLEGVTRVDAFLPVPGKDDPGGGQHWYWAFHQDKYRVIMVDHGGNHQDDLLREDRPTAVWCRKP</sequence>
<dbReference type="GO" id="GO:0046872">
    <property type="term" value="F:metal ion binding"/>
    <property type="evidence" value="ECO:0007669"/>
    <property type="project" value="UniProtKB-KW"/>
</dbReference>
<evidence type="ECO:0000259" key="9">
    <source>
        <dbReference type="Pfam" id="PF21105"/>
    </source>
</evidence>
<comment type="cofactor">
    <cofactor evidence="1">
        <name>heme b</name>
        <dbReference type="ChEBI" id="CHEBI:60344"/>
    </cofactor>
</comment>
<organism evidence="10 11">
    <name type="scientific">Kitasatospora cineracea</name>
    <dbReference type="NCBI Taxonomy" id="88074"/>
    <lineage>
        <taxon>Bacteria</taxon>
        <taxon>Bacillati</taxon>
        <taxon>Actinomycetota</taxon>
        <taxon>Actinomycetes</taxon>
        <taxon>Kitasatosporales</taxon>
        <taxon>Streptomycetaceae</taxon>
        <taxon>Kitasatospora</taxon>
    </lineage>
</organism>
<evidence type="ECO:0000313" key="11">
    <source>
        <dbReference type="Proteomes" id="UP000267408"/>
    </source>
</evidence>
<evidence type="ECO:0000256" key="5">
    <source>
        <dbReference type="ARBA" id="ARBA00023002"/>
    </source>
</evidence>
<feature type="region of interest" description="Disordered" evidence="8">
    <location>
        <begin position="204"/>
        <end position="225"/>
    </location>
</feature>
<evidence type="ECO:0000256" key="1">
    <source>
        <dbReference type="ARBA" id="ARBA00001970"/>
    </source>
</evidence>
<reference evidence="10 11" key="1">
    <citation type="submission" date="2018-11" db="EMBL/GenBank/DDBJ databases">
        <title>Sequencing the genomes of 1000 actinobacteria strains.</title>
        <authorList>
            <person name="Klenk H.-P."/>
        </authorList>
    </citation>
    <scope>NUCLEOTIDE SEQUENCE [LARGE SCALE GENOMIC DNA]</scope>
    <source>
        <strain evidence="10 11">DSM 44780</strain>
    </source>
</reference>
<comment type="similarity">
    <text evidence="7">Belongs to the DyP-type peroxidase family.</text>
</comment>
<proteinExistence type="inferred from homology"/>
<dbReference type="NCBIfam" id="TIGR01413">
    <property type="entry name" value="Dyp_perox_fam"/>
    <property type="match status" value="1"/>
</dbReference>
<dbReference type="GO" id="GO:0004601">
    <property type="term" value="F:peroxidase activity"/>
    <property type="evidence" value="ECO:0007669"/>
    <property type="project" value="UniProtKB-KW"/>
</dbReference>
<dbReference type="EMBL" id="RJVJ01000001">
    <property type="protein sequence ID" value="ROR43459.1"/>
    <property type="molecule type" value="Genomic_DNA"/>
</dbReference>
<evidence type="ECO:0000256" key="4">
    <source>
        <dbReference type="ARBA" id="ARBA00022723"/>
    </source>
</evidence>
<keyword evidence="6" id="KW-0408">Iron</keyword>
<dbReference type="OrthoDB" id="236246at2"/>
<dbReference type="Proteomes" id="UP000267408">
    <property type="component" value="Unassembled WGS sequence"/>
</dbReference>
<gene>
    <name evidence="10" type="ORF">EDD39_1617</name>
</gene>
<dbReference type="InterPro" id="IPR006314">
    <property type="entry name" value="Dyp_peroxidase"/>
</dbReference>
<dbReference type="GO" id="GO:0020037">
    <property type="term" value="F:heme binding"/>
    <property type="evidence" value="ECO:0007669"/>
    <property type="project" value="InterPro"/>
</dbReference>
<dbReference type="InterPro" id="IPR011008">
    <property type="entry name" value="Dimeric_a/b-barrel"/>
</dbReference>
<keyword evidence="5" id="KW-0560">Oxidoreductase</keyword>
<evidence type="ECO:0000313" key="10">
    <source>
        <dbReference type="EMBL" id="ROR43459.1"/>
    </source>
</evidence>
<evidence type="ECO:0000256" key="6">
    <source>
        <dbReference type="ARBA" id="ARBA00023004"/>
    </source>
</evidence>
<dbReference type="GO" id="GO:0005829">
    <property type="term" value="C:cytosol"/>
    <property type="evidence" value="ECO:0007669"/>
    <property type="project" value="TreeGrafter"/>
</dbReference>
<dbReference type="PANTHER" id="PTHR30521">
    <property type="entry name" value="DEFERROCHELATASE/PEROXIDASE"/>
    <property type="match status" value="1"/>
</dbReference>
<accession>A0A8G1XB97</accession>
<evidence type="ECO:0000256" key="3">
    <source>
        <dbReference type="ARBA" id="ARBA00022617"/>
    </source>
</evidence>
<dbReference type="PROSITE" id="PS51404">
    <property type="entry name" value="DYP_PEROXIDASE"/>
    <property type="match status" value="1"/>
</dbReference>
<keyword evidence="2 10" id="KW-0575">Peroxidase</keyword>
<dbReference type="PANTHER" id="PTHR30521:SF4">
    <property type="entry name" value="DEFERROCHELATASE"/>
    <property type="match status" value="1"/>
</dbReference>
<dbReference type="InterPro" id="IPR049509">
    <property type="entry name" value="DyP_N"/>
</dbReference>
<dbReference type="AlphaFoldDB" id="A0A8G1XB97"/>
<evidence type="ECO:0000256" key="8">
    <source>
        <dbReference type="SAM" id="MobiDB-lite"/>
    </source>
</evidence>
<evidence type="ECO:0000256" key="7">
    <source>
        <dbReference type="ARBA" id="ARBA00025737"/>
    </source>
</evidence>
<protein>
    <submittedName>
        <fullName evidence="10">Dyp-type peroxidase family</fullName>
    </submittedName>
</protein>
<keyword evidence="4" id="KW-0479">Metal-binding</keyword>
<dbReference type="SUPFAM" id="SSF54909">
    <property type="entry name" value="Dimeric alpha+beta barrel"/>
    <property type="match status" value="1"/>
</dbReference>
<name>A0A8G1XB97_9ACTN</name>
<evidence type="ECO:0000256" key="2">
    <source>
        <dbReference type="ARBA" id="ARBA00022559"/>
    </source>
</evidence>
<comment type="caution">
    <text evidence="10">The sequence shown here is derived from an EMBL/GenBank/DDBJ whole genome shotgun (WGS) entry which is preliminary data.</text>
</comment>
<feature type="compositionally biased region" description="Acidic residues" evidence="8">
    <location>
        <begin position="206"/>
        <end position="217"/>
    </location>
</feature>
<dbReference type="Pfam" id="PF21105">
    <property type="entry name" value="DyP_N"/>
    <property type="match status" value="1"/>
</dbReference>
<feature type="domain" description="DyP dimeric alpha+beta barrel" evidence="9">
    <location>
        <begin position="11"/>
        <end position="187"/>
    </location>
</feature>
<keyword evidence="3" id="KW-0349">Heme</keyword>
<dbReference type="RefSeq" id="WP_123554337.1">
    <property type="nucleotide sequence ID" value="NZ_RJVJ01000001.1"/>
</dbReference>